<proteinExistence type="predicted"/>
<name>A0AAU9NMK7_9ASTR</name>
<dbReference type="InterPro" id="IPR012677">
    <property type="entry name" value="Nucleotide-bd_a/b_plait_sf"/>
</dbReference>
<keyword evidence="1" id="KW-0507">mRNA processing</keyword>
<dbReference type="Proteomes" id="UP001157418">
    <property type="component" value="Unassembled WGS sequence"/>
</dbReference>
<evidence type="ECO:0000259" key="5">
    <source>
        <dbReference type="PROSITE" id="PS50102"/>
    </source>
</evidence>
<sequence>MDGRIANLADWTEVRRRRKSTHERDANAHVISYYVSNLPDNANKIKIRKSFHIFGKVVDIYIGSKRDKSGSLFAFVRFEGVRDAKILEKEMSRVRCEHCILKVNIAKYQR</sequence>
<dbReference type="GO" id="GO:0005681">
    <property type="term" value="C:spliceosomal complex"/>
    <property type="evidence" value="ECO:0007669"/>
    <property type="project" value="UniProtKB-KW"/>
</dbReference>
<dbReference type="InterPro" id="IPR035979">
    <property type="entry name" value="RBD_domain_sf"/>
</dbReference>
<dbReference type="GO" id="GO:0008380">
    <property type="term" value="P:RNA splicing"/>
    <property type="evidence" value="ECO:0007669"/>
    <property type="project" value="UniProtKB-KW"/>
</dbReference>
<keyword evidence="7" id="KW-1185">Reference proteome</keyword>
<dbReference type="InterPro" id="IPR000504">
    <property type="entry name" value="RRM_dom"/>
</dbReference>
<dbReference type="CDD" id="cd00590">
    <property type="entry name" value="RRM_SF"/>
    <property type="match status" value="1"/>
</dbReference>
<evidence type="ECO:0000313" key="7">
    <source>
        <dbReference type="Proteomes" id="UP001157418"/>
    </source>
</evidence>
<accession>A0AAU9NMK7</accession>
<dbReference type="InterPro" id="IPR050907">
    <property type="entry name" value="SRSF"/>
</dbReference>
<dbReference type="PROSITE" id="PS50102">
    <property type="entry name" value="RRM"/>
    <property type="match status" value="1"/>
</dbReference>
<protein>
    <recommendedName>
        <fullName evidence="5">RRM domain-containing protein</fullName>
    </recommendedName>
</protein>
<dbReference type="SUPFAM" id="SSF54928">
    <property type="entry name" value="RNA-binding domain, RBD"/>
    <property type="match status" value="1"/>
</dbReference>
<evidence type="ECO:0000256" key="1">
    <source>
        <dbReference type="ARBA" id="ARBA00022664"/>
    </source>
</evidence>
<gene>
    <name evidence="6" type="ORF">LVIROSA_LOCUS25131</name>
</gene>
<keyword evidence="4" id="KW-0694">RNA-binding</keyword>
<keyword evidence="2" id="KW-0747">Spliceosome</keyword>
<dbReference type="SMART" id="SM00360">
    <property type="entry name" value="RRM"/>
    <property type="match status" value="1"/>
</dbReference>
<dbReference type="PANTHER" id="PTHR23147">
    <property type="entry name" value="SERINE/ARGININE RICH SPLICING FACTOR"/>
    <property type="match status" value="1"/>
</dbReference>
<dbReference type="GO" id="GO:0003723">
    <property type="term" value="F:RNA binding"/>
    <property type="evidence" value="ECO:0007669"/>
    <property type="project" value="UniProtKB-UniRule"/>
</dbReference>
<dbReference type="Pfam" id="PF00076">
    <property type="entry name" value="RRM_1"/>
    <property type="match status" value="1"/>
</dbReference>
<comment type="caution">
    <text evidence="6">The sequence shown here is derived from an EMBL/GenBank/DDBJ whole genome shotgun (WGS) entry which is preliminary data.</text>
</comment>
<evidence type="ECO:0000313" key="6">
    <source>
        <dbReference type="EMBL" id="CAH1438900.1"/>
    </source>
</evidence>
<organism evidence="6 7">
    <name type="scientific">Lactuca virosa</name>
    <dbReference type="NCBI Taxonomy" id="75947"/>
    <lineage>
        <taxon>Eukaryota</taxon>
        <taxon>Viridiplantae</taxon>
        <taxon>Streptophyta</taxon>
        <taxon>Embryophyta</taxon>
        <taxon>Tracheophyta</taxon>
        <taxon>Spermatophyta</taxon>
        <taxon>Magnoliopsida</taxon>
        <taxon>eudicotyledons</taxon>
        <taxon>Gunneridae</taxon>
        <taxon>Pentapetalae</taxon>
        <taxon>asterids</taxon>
        <taxon>campanulids</taxon>
        <taxon>Asterales</taxon>
        <taxon>Asteraceae</taxon>
        <taxon>Cichorioideae</taxon>
        <taxon>Cichorieae</taxon>
        <taxon>Lactucinae</taxon>
        <taxon>Lactuca</taxon>
    </lineage>
</organism>
<feature type="domain" description="RRM" evidence="5">
    <location>
        <begin position="31"/>
        <end position="108"/>
    </location>
</feature>
<reference evidence="6 7" key="1">
    <citation type="submission" date="2022-01" db="EMBL/GenBank/DDBJ databases">
        <authorList>
            <person name="Xiong W."/>
            <person name="Schranz E."/>
        </authorList>
    </citation>
    <scope>NUCLEOTIDE SEQUENCE [LARGE SCALE GENOMIC DNA]</scope>
</reference>
<dbReference type="EMBL" id="CAKMRJ010004445">
    <property type="protein sequence ID" value="CAH1438900.1"/>
    <property type="molecule type" value="Genomic_DNA"/>
</dbReference>
<dbReference type="AlphaFoldDB" id="A0AAU9NMK7"/>
<dbReference type="Gene3D" id="3.30.70.330">
    <property type="match status" value="1"/>
</dbReference>
<evidence type="ECO:0000256" key="4">
    <source>
        <dbReference type="PROSITE-ProRule" id="PRU00176"/>
    </source>
</evidence>
<keyword evidence="3" id="KW-0508">mRNA splicing</keyword>
<evidence type="ECO:0000256" key="3">
    <source>
        <dbReference type="ARBA" id="ARBA00023187"/>
    </source>
</evidence>
<dbReference type="GO" id="GO:0006397">
    <property type="term" value="P:mRNA processing"/>
    <property type="evidence" value="ECO:0007669"/>
    <property type="project" value="UniProtKB-KW"/>
</dbReference>
<evidence type="ECO:0000256" key="2">
    <source>
        <dbReference type="ARBA" id="ARBA00022728"/>
    </source>
</evidence>